<comment type="similarity">
    <text evidence="2">Belongs to the monovalent cation:proton antiporter 2 (CPA2) transporter (TC 2.A.37) family.</text>
</comment>
<feature type="transmembrane region" description="Helical" evidence="9">
    <location>
        <begin position="215"/>
        <end position="234"/>
    </location>
</feature>
<keyword evidence="3" id="KW-0813">Transport</keyword>
<evidence type="ECO:0000256" key="2">
    <source>
        <dbReference type="ARBA" id="ARBA00005551"/>
    </source>
</evidence>
<comment type="subcellular location">
    <subcellularLocation>
        <location evidence="1">Membrane</location>
        <topology evidence="1">Multi-pass membrane protein</topology>
    </subcellularLocation>
</comment>
<evidence type="ECO:0000256" key="4">
    <source>
        <dbReference type="ARBA" id="ARBA00022449"/>
    </source>
</evidence>
<feature type="transmembrane region" description="Helical" evidence="9">
    <location>
        <begin position="6"/>
        <end position="25"/>
    </location>
</feature>
<dbReference type="GO" id="GO:0015297">
    <property type="term" value="F:antiporter activity"/>
    <property type="evidence" value="ECO:0007669"/>
    <property type="project" value="UniProtKB-KW"/>
</dbReference>
<dbReference type="Proteomes" id="UP000254771">
    <property type="component" value="Unassembled WGS sequence"/>
</dbReference>
<comment type="caution">
    <text evidence="11">The sequence shown here is derived from an EMBL/GenBank/DDBJ whole genome shotgun (WGS) entry which is preliminary data.</text>
</comment>
<dbReference type="InterPro" id="IPR006153">
    <property type="entry name" value="Cation/H_exchanger_TM"/>
</dbReference>
<evidence type="ECO:0000256" key="3">
    <source>
        <dbReference type="ARBA" id="ARBA00022448"/>
    </source>
</evidence>
<feature type="transmembrane region" description="Helical" evidence="9">
    <location>
        <begin position="59"/>
        <end position="77"/>
    </location>
</feature>
<dbReference type="Gene3D" id="1.20.1530.20">
    <property type="match status" value="1"/>
</dbReference>
<evidence type="ECO:0000256" key="1">
    <source>
        <dbReference type="ARBA" id="ARBA00004141"/>
    </source>
</evidence>
<keyword evidence="5 9" id="KW-0812">Transmembrane</keyword>
<gene>
    <name evidence="11" type="ORF">DIZ78_14710</name>
</gene>
<evidence type="ECO:0000259" key="10">
    <source>
        <dbReference type="Pfam" id="PF00999"/>
    </source>
</evidence>
<dbReference type="GO" id="GO:1902600">
    <property type="term" value="P:proton transmembrane transport"/>
    <property type="evidence" value="ECO:0007669"/>
    <property type="project" value="InterPro"/>
</dbReference>
<keyword evidence="6 9" id="KW-1133">Transmembrane helix</keyword>
<feature type="transmembrane region" description="Helical" evidence="9">
    <location>
        <begin position="353"/>
        <end position="378"/>
    </location>
</feature>
<evidence type="ECO:0000256" key="6">
    <source>
        <dbReference type="ARBA" id="ARBA00022989"/>
    </source>
</evidence>
<evidence type="ECO:0000313" key="12">
    <source>
        <dbReference type="Proteomes" id="UP000254771"/>
    </source>
</evidence>
<name>A0A370DEB6_9GAMM</name>
<feature type="domain" description="Cation/H+ exchanger transmembrane" evidence="10">
    <location>
        <begin position="18"/>
        <end position="369"/>
    </location>
</feature>
<sequence>MDQSPIFLTLFLIFSGAALLATAALLVRQALLISYIVLGALFGPWGLHLIDDPETVKEISHIGIIFLLFLLGLDLQPKELLGMVRKTTLVTLISSLIFAFIGAVLAFLFGFDPIECLVIGGAVTFSSTIIGLKLLPTTVLHHQRTGEIIVSILLLQDLLAIAMLLMLQGGSSEMNRMLHIVLLLLALPLMVGGGWLVARFLLIPLIRRFSKIKEYIFLMAIGWCLAMAELAGVLGLSHEIGAFIAGISLATSPIAIYIAESLKPLRDFFLILFFFSLGAGFNLEMLPAVVLPALLLAGLLLLIKPWVFRRLLYHAGEDNERSREVGFRLGQLSEFSLLVAVLAYDLGEIGAEASYLIQLSTLFTFLVSTYFIVLRFYTPMAISDRLRRD</sequence>
<feature type="transmembrane region" description="Helical" evidence="9">
    <location>
        <begin position="148"/>
        <end position="167"/>
    </location>
</feature>
<feature type="transmembrane region" description="Helical" evidence="9">
    <location>
        <begin position="289"/>
        <end position="308"/>
    </location>
</feature>
<dbReference type="InterPro" id="IPR038770">
    <property type="entry name" value="Na+/solute_symporter_sf"/>
</dbReference>
<dbReference type="PANTHER" id="PTHR42751:SF3">
    <property type="entry name" value="SODIUM_GLUTAMATE SYMPORTER"/>
    <property type="match status" value="1"/>
</dbReference>
<feature type="transmembrane region" description="Helical" evidence="9">
    <location>
        <begin position="89"/>
        <end position="111"/>
    </location>
</feature>
<keyword evidence="4" id="KW-0050">Antiport</keyword>
<keyword evidence="8 9" id="KW-0472">Membrane</keyword>
<reference evidence="11 12" key="1">
    <citation type="journal article" date="2018" name="ISME J.">
        <title>Endosymbiont genomes yield clues of tubeworm success.</title>
        <authorList>
            <person name="Li Y."/>
            <person name="Liles M.R."/>
            <person name="Halanych K.M."/>
        </authorList>
    </citation>
    <scope>NUCLEOTIDE SEQUENCE [LARGE SCALE GENOMIC DNA]</scope>
    <source>
        <strain evidence="11">A1462</strain>
    </source>
</reference>
<evidence type="ECO:0000256" key="7">
    <source>
        <dbReference type="ARBA" id="ARBA00023065"/>
    </source>
</evidence>
<proteinExistence type="inferred from homology"/>
<evidence type="ECO:0000256" key="5">
    <source>
        <dbReference type="ARBA" id="ARBA00022692"/>
    </source>
</evidence>
<feature type="transmembrane region" description="Helical" evidence="9">
    <location>
        <begin position="30"/>
        <end position="47"/>
    </location>
</feature>
<feature type="transmembrane region" description="Helical" evidence="9">
    <location>
        <begin position="240"/>
        <end position="258"/>
    </location>
</feature>
<organism evidence="11 12">
    <name type="scientific">endosymbiont of Escarpia spicata</name>
    <dbReference type="NCBI Taxonomy" id="2200908"/>
    <lineage>
        <taxon>Bacteria</taxon>
        <taxon>Pseudomonadati</taxon>
        <taxon>Pseudomonadota</taxon>
        <taxon>Gammaproteobacteria</taxon>
        <taxon>sulfur-oxidizing symbionts</taxon>
    </lineage>
</organism>
<dbReference type="GO" id="GO:0016020">
    <property type="term" value="C:membrane"/>
    <property type="evidence" value="ECO:0007669"/>
    <property type="project" value="UniProtKB-SubCell"/>
</dbReference>
<accession>A0A370DEB6</accession>
<dbReference type="Pfam" id="PF00999">
    <property type="entry name" value="Na_H_Exchanger"/>
    <property type="match status" value="1"/>
</dbReference>
<feature type="transmembrane region" description="Helical" evidence="9">
    <location>
        <begin position="117"/>
        <end position="136"/>
    </location>
</feature>
<dbReference type="EMBL" id="QFXE01000020">
    <property type="protein sequence ID" value="RDH83248.1"/>
    <property type="molecule type" value="Genomic_DNA"/>
</dbReference>
<evidence type="ECO:0000256" key="8">
    <source>
        <dbReference type="ARBA" id="ARBA00023136"/>
    </source>
</evidence>
<evidence type="ECO:0000256" key="9">
    <source>
        <dbReference type="SAM" id="Phobius"/>
    </source>
</evidence>
<feature type="transmembrane region" description="Helical" evidence="9">
    <location>
        <begin position="179"/>
        <end position="203"/>
    </location>
</feature>
<dbReference type="PANTHER" id="PTHR42751">
    <property type="entry name" value="SODIUM/HYDROGEN EXCHANGER FAMILY/TRKA DOMAIN PROTEIN"/>
    <property type="match status" value="1"/>
</dbReference>
<keyword evidence="7" id="KW-0406">Ion transport</keyword>
<keyword evidence="12" id="KW-1185">Reference proteome</keyword>
<evidence type="ECO:0000313" key="11">
    <source>
        <dbReference type="EMBL" id="RDH83248.1"/>
    </source>
</evidence>
<protein>
    <submittedName>
        <fullName evidence="11">Sodium:proton antiporter</fullName>
    </submittedName>
</protein>
<dbReference type="AlphaFoldDB" id="A0A370DEB6"/>